<gene>
    <name evidence="6" type="ORF">J2S15_003675</name>
</gene>
<dbReference type="Gene3D" id="3.40.50.300">
    <property type="entry name" value="P-loop containing nucleotide triphosphate hydrolases"/>
    <property type="match status" value="1"/>
</dbReference>
<keyword evidence="7" id="KW-1185">Reference proteome</keyword>
<accession>A0ABU0E871</accession>
<dbReference type="RefSeq" id="WP_307411150.1">
    <property type="nucleotide sequence ID" value="NZ_JAUSUR010000008.1"/>
</dbReference>
<dbReference type="InterPro" id="IPR003593">
    <property type="entry name" value="AAA+_ATPase"/>
</dbReference>
<dbReference type="PANTHER" id="PTHR43335:SF4">
    <property type="entry name" value="ABC TRANSPORTER, ATP-BINDING PROTEIN"/>
    <property type="match status" value="1"/>
</dbReference>
<organism evidence="6 7">
    <name type="scientific">Breznakia pachnodae</name>
    <dbReference type="NCBI Taxonomy" id="265178"/>
    <lineage>
        <taxon>Bacteria</taxon>
        <taxon>Bacillati</taxon>
        <taxon>Bacillota</taxon>
        <taxon>Erysipelotrichia</taxon>
        <taxon>Erysipelotrichales</taxon>
        <taxon>Erysipelotrichaceae</taxon>
        <taxon>Breznakia</taxon>
    </lineage>
</organism>
<dbReference type="SUPFAM" id="SSF52540">
    <property type="entry name" value="P-loop containing nucleoside triphosphate hydrolases"/>
    <property type="match status" value="1"/>
</dbReference>
<sequence length="294" mass="33283">MKILEVKGLMKNYGKSEILKDVNFEVNTHEVIGFIGPNGAGKTTTMKCISGLTGFHQGSIQVDGHDIKKDRIEALKYQTSMIEGPALYPELSGKENIKLFASLRGVSKERVDEMIEMTKLGKNINRKVSQYSMGMKQRVGLAISLMSNPKLIMLDEPTNGLDPSGVIDLLTLVKELATKEEIGILFSSHTLADVEKIADRIIFIKDGQLIDESQFVKDQSIVYEVKTEEDINDILKDQFVFEYNEVVKTYTIRLEKKEDLNELLQLFSKNQVTVLDISKVEQSIEDVYKDIYYD</sequence>
<reference evidence="6 7" key="1">
    <citation type="submission" date="2023-07" db="EMBL/GenBank/DDBJ databases">
        <title>Genomic Encyclopedia of Type Strains, Phase IV (KMG-IV): sequencing the most valuable type-strain genomes for metagenomic binning, comparative biology and taxonomic classification.</title>
        <authorList>
            <person name="Goeker M."/>
        </authorList>
    </citation>
    <scope>NUCLEOTIDE SEQUENCE [LARGE SCALE GENOMIC DNA]</scope>
    <source>
        <strain evidence="6 7">DSM 16784</strain>
    </source>
</reference>
<dbReference type="Proteomes" id="UP001230220">
    <property type="component" value="Unassembled WGS sequence"/>
</dbReference>
<dbReference type="InterPro" id="IPR003439">
    <property type="entry name" value="ABC_transporter-like_ATP-bd"/>
</dbReference>
<evidence type="ECO:0000259" key="5">
    <source>
        <dbReference type="PROSITE" id="PS50893"/>
    </source>
</evidence>
<keyword evidence="3" id="KW-0547">Nucleotide-binding</keyword>
<dbReference type="PANTHER" id="PTHR43335">
    <property type="entry name" value="ABC TRANSPORTER, ATP-BINDING PROTEIN"/>
    <property type="match status" value="1"/>
</dbReference>
<protein>
    <submittedName>
        <fullName evidence="6">ABC-2 type transport system ATP-binding protein</fullName>
    </submittedName>
</protein>
<dbReference type="Pfam" id="PF00005">
    <property type="entry name" value="ABC_tran"/>
    <property type="match status" value="1"/>
</dbReference>
<evidence type="ECO:0000256" key="2">
    <source>
        <dbReference type="ARBA" id="ARBA00022448"/>
    </source>
</evidence>
<evidence type="ECO:0000313" key="6">
    <source>
        <dbReference type="EMBL" id="MDQ0362914.1"/>
    </source>
</evidence>
<dbReference type="EMBL" id="JAUSUR010000008">
    <property type="protein sequence ID" value="MDQ0362914.1"/>
    <property type="molecule type" value="Genomic_DNA"/>
</dbReference>
<comment type="caution">
    <text evidence="6">The sequence shown here is derived from an EMBL/GenBank/DDBJ whole genome shotgun (WGS) entry which is preliminary data.</text>
</comment>
<evidence type="ECO:0000313" key="7">
    <source>
        <dbReference type="Proteomes" id="UP001230220"/>
    </source>
</evidence>
<evidence type="ECO:0000256" key="4">
    <source>
        <dbReference type="ARBA" id="ARBA00022840"/>
    </source>
</evidence>
<dbReference type="SMART" id="SM00382">
    <property type="entry name" value="AAA"/>
    <property type="match status" value="1"/>
</dbReference>
<keyword evidence="2" id="KW-0813">Transport</keyword>
<feature type="domain" description="ABC transporter" evidence="5">
    <location>
        <begin position="4"/>
        <end position="231"/>
    </location>
</feature>
<comment type="similarity">
    <text evidence="1">Belongs to the ABC transporter superfamily.</text>
</comment>
<proteinExistence type="inferred from homology"/>
<evidence type="ECO:0000256" key="1">
    <source>
        <dbReference type="ARBA" id="ARBA00005417"/>
    </source>
</evidence>
<dbReference type="GO" id="GO:0005524">
    <property type="term" value="F:ATP binding"/>
    <property type="evidence" value="ECO:0007669"/>
    <property type="project" value="UniProtKB-KW"/>
</dbReference>
<evidence type="ECO:0000256" key="3">
    <source>
        <dbReference type="ARBA" id="ARBA00022741"/>
    </source>
</evidence>
<dbReference type="PROSITE" id="PS50893">
    <property type="entry name" value="ABC_TRANSPORTER_2"/>
    <property type="match status" value="1"/>
</dbReference>
<name>A0ABU0E871_9FIRM</name>
<keyword evidence="4 6" id="KW-0067">ATP-binding</keyword>
<dbReference type="InterPro" id="IPR027417">
    <property type="entry name" value="P-loop_NTPase"/>
</dbReference>